<name>A0A137NV01_CONC2</name>
<keyword evidence="1" id="KW-1133">Transmembrane helix</keyword>
<feature type="transmembrane region" description="Helical" evidence="1">
    <location>
        <begin position="234"/>
        <end position="257"/>
    </location>
</feature>
<dbReference type="Pfam" id="PF00635">
    <property type="entry name" value="Motile_Sperm"/>
    <property type="match status" value="1"/>
</dbReference>
<gene>
    <name evidence="3" type="ORF">CONCODRAFT_11466</name>
</gene>
<accession>A0A137NV01</accession>
<keyword evidence="1" id="KW-0812">Transmembrane</keyword>
<dbReference type="EMBL" id="KQ964702">
    <property type="protein sequence ID" value="KXN66645.1"/>
    <property type="molecule type" value="Genomic_DNA"/>
</dbReference>
<evidence type="ECO:0000313" key="3">
    <source>
        <dbReference type="EMBL" id="KXN66645.1"/>
    </source>
</evidence>
<evidence type="ECO:0000256" key="1">
    <source>
        <dbReference type="SAM" id="Phobius"/>
    </source>
</evidence>
<dbReference type="PROSITE" id="PS50202">
    <property type="entry name" value="MSP"/>
    <property type="match status" value="1"/>
</dbReference>
<dbReference type="Gene3D" id="2.60.40.10">
    <property type="entry name" value="Immunoglobulins"/>
    <property type="match status" value="1"/>
</dbReference>
<evidence type="ECO:0000313" key="4">
    <source>
        <dbReference type="Proteomes" id="UP000070444"/>
    </source>
</evidence>
<keyword evidence="1" id="KW-0472">Membrane</keyword>
<dbReference type="InterPro" id="IPR008962">
    <property type="entry name" value="PapD-like_sf"/>
</dbReference>
<proteinExistence type="predicted"/>
<dbReference type="Proteomes" id="UP000070444">
    <property type="component" value="Unassembled WGS sequence"/>
</dbReference>
<evidence type="ECO:0000259" key="2">
    <source>
        <dbReference type="PROSITE" id="PS50202"/>
    </source>
</evidence>
<sequence>MISNHLEVSNSNELIRVVPNDVYLQGVDGDLEGEFLLINPTPNYLAFKVKTNAIHKYSVKPVMGILIPNGRKTVSVRGIKRLWADDHQFLLQIYPLSRFEVNEWTHIKWKSLDSDLMHQLVMHVYLGSPPTPVGSMDHVLGSNMSFRTAKLHLPPEPIQLDQLSPKVRVRPILLSRENTLVDHGHVDHIAFEDELPEGKIPKAPGKNTCSFFEDHCNLEKKVSENYDKMLNQQVLIVTIQAVLLILTVCIPILMFIFAKLTGIKIQFTIG</sequence>
<dbReference type="SUPFAM" id="SSF49354">
    <property type="entry name" value="PapD-like"/>
    <property type="match status" value="1"/>
</dbReference>
<dbReference type="InterPro" id="IPR013783">
    <property type="entry name" value="Ig-like_fold"/>
</dbReference>
<organism evidence="3 4">
    <name type="scientific">Conidiobolus coronatus (strain ATCC 28846 / CBS 209.66 / NRRL 28638)</name>
    <name type="common">Delacroixia coronata</name>
    <dbReference type="NCBI Taxonomy" id="796925"/>
    <lineage>
        <taxon>Eukaryota</taxon>
        <taxon>Fungi</taxon>
        <taxon>Fungi incertae sedis</taxon>
        <taxon>Zoopagomycota</taxon>
        <taxon>Entomophthoromycotina</taxon>
        <taxon>Entomophthoromycetes</taxon>
        <taxon>Entomophthorales</taxon>
        <taxon>Ancylistaceae</taxon>
        <taxon>Conidiobolus</taxon>
    </lineage>
</organism>
<feature type="domain" description="MSP" evidence="2">
    <location>
        <begin position="5"/>
        <end position="127"/>
    </location>
</feature>
<dbReference type="OrthoDB" id="75724at2759"/>
<reference evidence="3 4" key="1">
    <citation type="journal article" date="2015" name="Genome Biol. Evol.">
        <title>Phylogenomic analyses indicate that early fungi evolved digesting cell walls of algal ancestors of land plants.</title>
        <authorList>
            <person name="Chang Y."/>
            <person name="Wang S."/>
            <person name="Sekimoto S."/>
            <person name="Aerts A.L."/>
            <person name="Choi C."/>
            <person name="Clum A."/>
            <person name="LaButti K.M."/>
            <person name="Lindquist E.A."/>
            <person name="Yee Ngan C."/>
            <person name="Ohm R.A."/>
            <person name="Salamov A.A."/>
            <person name="Grigoriev I.V."/>
            <person name="Spatafora J.W."/>
            <person name="Berbee M.L."/>
        </authorList>
    </citation>
    <scope>NUCLEOTIDE SEQUENCE [LARGE SCALE GENOMIC DNA]</scope>
    <source>
        <strain evidence="3 4">NRRL 28638</strain>
    </source>
</reference>
<dbReference type="AlphaFoldDB" id="A0A137NV01"/>
<dbReference type="InterPro" id="IPR000535">
    <property type="entry name" value="MSP_dom"/>
</dbReference>
<protein>
    <recommendedName>
        <fullName evidence="2">MSP domain-containing protein</fullName>
    </recommendedName>
</protein>
<keyword evidence="4" id="KW-1185">Reference proteome</keyword>